<accession>A0A6C0L6F8</accession>
<sequence length="140" mass="15978">MGALGLYAFHILFVFPLLFYVAFFRGLVPLWVYHGLTILGLVIIVYHLFKAIKRWKDHSPFLWVNIMHIVLIGPLMVYIGKNDYSSAKWSFEILALLAFAALGYNLYQIVIEVAKLQTIRPEEIYDAATASSTSSKPRPN</sequence>
<feature type="transmembrane region" description="Helical" evidence="1">
    <location>
        <begin position="61"/>
        <end position="79"/>
    </location>
</feature>
<organism evidence="2">
    <name type="scientific">viral metagenome</name>
    <dbReference type="NCBI Taxonomy" id="1070528"/>
    <lineage>
        <taxon>unclassified sequences</taxon>
        <taxon>metagenomes</taxon>
        <taxon>organismal metagenomes</taxon>
    </lineage>
</organism>
<feature type="transmembrane region" description="Helical" evidence="1">
    <location>
        <begin position="7"/>
        <end position="24"/>
    </location>
</feature>
<proteinExistence type="predicted"/>
<keyword evidence="1" id="KW-1133">Transmembrane helix</keyword>
<protein>
    <submittedName>
        <fullName evidence="2">Uncharacterized protein</fullName>
    </submittedName>
</protein>
<dbReference type="AlphaFoldDB" id="A0A6C0L6F8"/>
<keyword evidence="1" id="KW-0472">Membrane</keyword>
<evidence type="ECO:0000256" key="1">
    <source>
        <dbReference type="SAM" id="Phobius"/>
    </source>
</evidence>
<name>A0A6C0L6F8_9ZZZZ</name>
<evidence type="ECO:0000313" key="2">
    <source>
        <dbReference type="EMBL" id="QHU26516.1"/>
    </source>
</evidence>
<feature type="transmembrane region" description="Helical" evidence="1">
    <location>
        <begin position="30"/>
        <end position="49"/>
    </location>
</feature>
<keyword evidence="1" id="KW-0812">Transmembrane</keyword>
<feature type="transmembrane region" description="Helical" evidence="1">
    <location>
        <begin position="91"/>
        <end position="110"/>
    </location>
</feature>
<reference evidence="2" key="1">
    <citation type="journal article" date="2020" name="Nature">
        <title>Giant virus diversity and host interactions through global metagenomics.</title>
        <authorList>
            <person name="Schulz F."/>
            <person name="Roux S."/>
            <person name="Paez-Espino D."/>
            <person name="Jungbluth S."/>
            <person name="Walsh D.A."/>
            <person name="Denef V.J."/>
            <person name="McMahon K.D."/>
            <person name="Konstantinidis K.T."/>
            <person name="Eloe-Fadrosh E.A."/>
            <person name="Kyrpides N.C."/>
            <person name="Woyke T."/>
        </authorList>
    </citation>
    <scope>NUCLEOTIDE SEQUENCE</scope>
    <source>
        <strain evidence="2">GVMAG-M-3300027759-16</strain>
    </source>
</reference>
<dbReference type="EMBL" id="MN740442">
    <property type="protein sequence ID" value="QHU26516.1"/>
    <property type="molecule type" value="Genomic_DNA"/>
</dbReference>